<evidence type="ECO:0000313" key="3">
    <source>
        <dbReference type="EMBL" id="PGG93793.1"/>
    </source>
</evidence>
<dbReference type="Proteomes" id="UP000225320">
    <property type="component" value="Unassembled WGS sequence"/>
</dbReference>
<dbReference type="AlphaFoldDB" id="A0A2B6H831"/>
<dbReference type="Proteomes" id="UP000220934">
    <property type="component" value="Unassembled WGS sequence"/>
</dbReference>
<protein>
    <submittedName>
        <fullName evidence="3">Uncharacterized protein</fullName>
    </submittedName>
</protein>
<reference evidence="7 8" key="2">
    <citation type="submission" date="2017-09" db="EMBL/GenBank/DDBJ databases">
        <title>Large-scale bioinformatics analysis of Bacillus genomes uncovers conserved roles of natural products in bacterial physiology.</title>
        <authorList>
            <consortium name="Agbiome Team Llc"/>
            <person name="Bleich R.M."/>
            <person name="Grubbs K.J."/>
            <person name="Santa Maria K.C."/>
            <person name="Allen S.E."/>
            <person name="Farag S."/>
            <person name="Shank E.A."/>
            <person name="Bowers A."/>
        </authorList>
    </citation>
    <scope>NUCLEOTIDE SEQUENCE [LARGE SCALE GENOMIC DNA]</scope>
    <source>
        <strain evidence="4 7">AFS042148</strain>
        <strain evidence="3 8">AFS094862</strain>
    </source>
</reference>
<evidence type="ECO:0000313" key="1">
    <source>
        <dbReference type="EMBL" id="PEN56142.1"/>
    </source>
</evidence>
<dbReference type="EMBL" id="NVOI01000023">
    <property type="protein sequence ID" value="PGG93793.1"/>
    <property type="molecule type" value="Genomic_DNA"/>
</dbReference>
<evidence type="ECO:0000313" key="2">
    <source>
        <dbReference type="EMBL" id="PEN90429.1"/>
    </source>
</evidence>
<dbReference type="Proteomes" id="UP000220078">
    <property type="component" value="Unassembled WGS sequence"/>
</dbReference>
<organism evidence="3 8">
    <name type="scientific">Bacillus toyonensis</name>
    <dbReference type="NCBI Taxonomy" id="155322"/>
    <lineage>
        <taxon>Bacteria</taxon>
        <taxon>Bacillati</taxon>
        <taxon>Bacillota</taxon>
        <taxon>Bacilli</taxon>
        <taxon>Bacillales</taxon>
        <taxon>Bacillaceae</taxon>
        <taxon>Bacillus</taxon>
        <taxon>Bacillus cereus group</taxon>
    </lineage>
</organism>
<evidence type="ECO:0000313" key="8">
    <source>
        <dbReference type="Proteomes" id="UP000225320"/>
    </source>
</evidence>
<evidence type="ECO:0000313" key="6">
    <source>
        <dbReference type="Proteomes" id="UP000220934"/>
    </source>
</evidence>
<dbReference type="RefSeq" id="WP_000846643.1">
    <property type="nucleotide sequence ID" value="NZ_CP036014.1"/>
</dbReference>
<evidence type="ECO:0000313" key="5">
    <source>
        <dbReference type="Proteomes" id="UP000220078"/>
    </source>
</evidence>
<dbReference type="Proteomes" id="UP000224044">
    <property type="component" value="Unassembled WGS sequence"/>
</dbReference>
<evidence type="ECO:0000313" key="4">
    <source>
        <dbReference type="EMBL" id="PHE09247.1"/>
    </source>
</evidence>
<accession>A0A1D3PEM6</accession>
<name>A0A2B6H831_9BACI</name>
<comment type="caution">
    <text evidence="3">The sequence shown here is derived from an EMBL/GenBank/DDBJ whole genome shotgun (WGS) entry which is preliminary data.</text>
</comment>
<dbReference type="EMBL" id="NUAJ01000007">
    <property type="protein sequence ID" value="PEN56142.1"/>
    <property type="molecule type" value="Genomic_DNA"/>
</dbReference>
<accession>A0A2B6H831</accession>
<dbReference type="EMBL" id="NUSY01000033">
    <property type="protein sequence ID" value="PHE09247.1"/>
    <property type="molecule type" value="Genomic_DNA"/>
</dbReference>
<evidence type="ECO:0000313" key="7">
    <source>
        <dbReference type="Proteomes" id="UP000224044"/>
    </source>
</evidence>
<proteinExistence type="predicted"/>
<dbReference type="EMBL" id="NUAP01000017">
    <property type="protein sequence ID" value="PEN90429.1"/>
    <property type="molecule type" value="Genomic_DNA"/>
</dbReference>
<sequence length="157" mass="17280">MKTFGKVLLTGALALGGFTVMNIDTTKAHADGASEFCRYICGPSETVNGVTVQVHATEYRFGQNVIARITNDRTEDIHYNVSIEKKYGDSWGEYDTFFNWKNQWVPAGSNDEISTFTGYGEDIGDNGTYRYKVEIVSADGSVDTIYTAGMTVIGRGE</sequence>
<gene>
    <name evidence="2" type="ORF">CN551_06605</name>
    <name evidence="1" type="ORF">CN596_09510</name>
    <name evidence="4" type="ORF">COF62_21655</name>
    <name evidence="3" type="ORF">CON73_04755</name>
</gene>
<reference evidence="5 6" key="1">
    <citation type="submission" date="2017-09" db="EMBL/GenBank/DDBJ databases">
        <title>Large-scale bioinformatics analysis of Bacillus genomes uncovers conserved roles of natural products in bacterial physiology.</title>
        <authorList>
            <consortium name="Agbiome Team Llc"/>
            <person name="Bleich R.M."/>
            <person name="Kirk G.J."/>
            <person name="Santa Maria K.C."/>
            <person name="Allen S.E."/>
            <person name="Farag S."/>
            <person name="Shank E.A."/>
            <person name="Bowers A."/>
        </authorList>
    </citation>
    <scope>NUCLEOTIDE SEQUENCE [LARGE SCALE GENOMIC DNA]</scope>
    <source>
        <strain evidence="2 5">AFS027629</strain>
        <strain evidence="1 6">AFS027958</strain>
    </source>
</reference>